<dbReference type="SUPFAM" id="SSF50249">
    <property type="entry name" value="Nucleic acid-binding proteins"/>
    <property type="match status" value="1"/>
</dbReference>
<dbReference type="EMBL" id="MT471323">
    <property type="protein sequence ID" value="QRN72644.1"/>
    <property type="molecule type" value="Genomic_DNA"/>
</dbReference>
<dbReference type="CDD" id="cd00364">
    <property type="entry name" value="Ribosomal_uS17"/>
    <property type="match status" value="1"/>
</dbReference>
<keyword evidence="10" id="KW-0934">Plastid</keyword>
<evidence type="ECO:0000256" key="7">
    <source>
        <dbReference type="ARBA" id="ARBA00035251"/>
    </source>
</evidence>
<proteinExistence type="inferred from homology"/>
<dbReference type="PANTHER" id="PTHR10744">
    <property type="entry name" value="40S RIBOSOMAL PROTEIN S11 FAMILY MEMBER"/>
    <property type="match status" value="1"/>
</dbReference>
<dbReference type="GO" id="GO:0003735">
    <property type="term" value="F:structural constituent of ribosome"/>
    <property type="evidence" value="ECO:0007669"/>
    <property type="project" value="InterPro"/>
</dbReference>
<dbReference type="Gene3D" id="2.40.50.140">
    <property type="entry name" value="Nucleic acid-binding proteins"/>
    <property type="match status" value="1"/>
</dbReference>
<geneLocation type="chloroplast" evidence="10"/>
<dbReference type="InterPro" id="IPR019984">
    <property type="entry name" value="Ribosomal_uS17_bact/chlr"/>
</dbReference>
<dbReference type="EMBL" id="MT471330">
    <property type="protein sequence ID" value="QRN73400.1"/>
    <property type="molecule type" value="Genomic_DNA"/>
</dbReference>
<evidence type="ECO:0000313" key="9">
    <source>
        <dbReference type="EMBL" id="QRN72644.1"/>
    </source>
</evidence>
<name>A0A891ZN64_9EUKA</name>
<reference evidence="10" key="1">
    <citation type="submission" date="2020-05" db="EMBL/GenBank/DDBJ databases">
        <authorList>
            <person name="Song H."/>
            <person name="Chen N."/>
        </authorList>
    </citation>
    <scope>NUCLEOTIDE SEQUENCE</scope>
    <source>
        <strain evidence="9">CNS00062</strain>
        <strain evidence="10">CNS00063</strain>
        <strain evidence="11">CNS00064</strain>
        <strain evidence="12">CNS00065</strain>
        <strain evidence="13">CNS00066</strain>
        <strain evidence="15">CNS00075</strain>
        <strain evidence="16">CNS00076</strain>
    </source>
</reference>
<reference evidence="14" key="2">
    <citation type="journal article" name="Harmful Algae">
        <title>Development of a high-resolution molecular marker for tracking Phaeocystis globosa genetic diversity through comparative analysis of chloroplast genomes.</title>
        <authorList>
            <person name="Song H."/>
            <person name="Liu F."/>
            <person name="Li Z."/>
            <person name="Xu Q."/>
            <person name="Chen Y."/>
            <person name="Yu Z."/>
            <person name="Chen N."/>
        </authorList>
    </citation>
    <scope>NUCLEOTIDE SEQUENCE</scope>
    <source>
        <strain evidence="14">CNS00067</strain>
    </source>
</reference>
<dbReference type="GO" id="GO:0006412">
    <property type="term" value="P:translation"/>
    <property type="evidence" value="ECO:0007669"/>
    <property type="project" value="UniProtKB-UniRule"/>
</dbReference>
<dbReference type="GO" id="GO:0009507">
    <property type="term" value="C:chloroplast"/>
    <property type="evidence" value="ECO:0007669"/>
    <property type="project" value="UniProtKB-SubCell"/>
</dbReference>
<comment type="similarity">
    <text evidence="2 8">Belongs to the universal ribosomal protein uS17 family.</text>
</comment>
<keyword evidence="6 8" id="KW-0687">Ribonucleoprotein</keyword>
<evidence type="ECO:0000256" key="4">
    <source>
        <dbReference type="ARBA" id="ARBA00022884"/>
    </source>
</evidence>
<dbReference type="EMBL" id="MT471327">
    <property type="protein sequence ID" value="QRN73076.1"/>
    <property type="molecule type" value="Genomic_DNA"/>
</dbReference>
<accession>A0A891ZN64</accession>
<evidence type="ECO:0000256" key="8">
    <source>
        <dbReference type="HAMAP-Rule" id="MF_01345"/>
    </source>
</evidence>
<evidence type="ECO:0000313" key="11">
    <source>
        <dbReference type="EMBL" id="QRN72860.1"/>
    </source>
</evidence>
<dbReference type="HAMAP" id="MF_01345_B">
    <property type="entry name" value="Ribosomal_uS17_B"/>
    <property type="match status" value="1"/>
</dbReference>
<dbReference type="EMBL" id="MT471328">
    <property type="protein sequence ID" value="QRN73184.1"/>
    <property type="molecule type" value="Genomic_DNA"/>
</dbReference>
<evidence type="ECO:0000256" key="2">
    <source>
        <dbReference type="ARBA" id="ARBA00010254"/>
    </source>
</evidence>
<dbReference type="SMR" id="A0A891ZN64"/>
<keyword evidence="10" id="KW-0150">Chloroplast</keyword>
<dbReference type="InterPro" id="IPR012340">
    <property type="entry name" value="NA-bd_OB-fold"/>
</dbReference>
<comment type="subunit">
    <text evidence="8">Part of the 30S ribosomal subunit.</text>
</comment>
<evidence type="ECO:0000256" key="5">
    <source>
        <dbReference type="ARBA" id="ARBA00022980"/>
    </source>
</evidence>
<comment type="function">
    <text evidence="1 8">One of the primary rRNA binding proteins, it binds specifically to the 5'-end of 16S ribosomal RNA.</text>
</comment>
<dbReference type="EMBL" id="MT471325">
    <property type="protein sequence ID" value="QRN72860.1"/>
    <property type="molecule type" value="Genomic_DNA"/>
</dbReference>
<evidence type="ECO:0000313" key="16">
    <source>
        <dbReference type="EMBL" id="QRN73400.1"/>
    </source>
</evidence>
<evidence type="ECO:0000313" key="12">
    <source>
        <dbReference type="EMBL" id="QRN72968.1"/>
    </source>
</evidence>
<sequence length="82" mass="9328">MVVKEKIGIVVSDKMVDTRIVAVSDRIIHKRYKKVVTRTKRYAVHDSEFNSKAGDKVRIKQTVPISKTKTWAVASILRKSST</sequence>
<dbReference type="EMBL" id="MT471326">
    <property type="protein sequence ID" value="QRN72968.1"/>
    <property type="molecule type" value="Genomic_DNA"/>
</dbReference>
<keyword evidence="3 8" id="KW-0699">rRNA-binding</keyword>
<evidence type="ECO:0000256" key="6">
    <source>
        <dbReference type="ARBA" id="ARBA00023274"/>
    </source>
</evidence>
<dbReference type="EMBL" id="MT471329">
    <property type="protein sequence ID" value="QRN73292.1"/>
    <property type="molecule type" value="Genomic_DNA"/>
</dbReference>
<gene>
    <name evidence="8 10" type="primary">rps17</name>
</gene>
<dbReference type="GO" id="GO:0022627">
    <property type="term" value="C:cytosolic small ribosomal subunit"/>
    <property type="evidence" value="ECO:0007669"/>
    <property type="project" value="TreeGrafter"/>
</dbReference>
<comment type="subcellular location">
    <subcellularLocation>
        <location evidence="8">Plastid</location>
        <location evidence="8">Chloroplast</location>
    </subcellularLocation>
</comment>
<dbReference type="PANTHER" id="PTHR10744:SF1">
    <property type="entry name" value="SMALL RIBOSOMAL SUBUNIT PROTEIN US17M"/>
    <property type="match status" value="1"/>
</dbReference>
<dbReference type="AlphaFoldDB" id="A0A891ZN64"/>
<dbReference type="EMBL" id="MT471324">
    <property type="protein sequence ID" value="QRN72752.1"/>
    <property type="molecule type" value="Genomic_DNA"/>
</dbReference>
<dbReference type="GO" id="GO:0019843">
    <property type="term" value="F:rRNA binding"/>
    <property type="evidence" value="ECO:0007669"/>
    <property type="project" value="UniProtKB-UniRule"/>
</dbReference>
<evidence type="ECO:0000256" key="3">
    <source>
        <dbReference type="ARBA" id="ARBA00022730"/>
    </source>
</evidence>
<organism evidence="10">
    <name type="scientific">Phaeocystis globosa</name>
    <dbReference type="NCBI Taxonomy" id="33658"/>
    <lineage>
        <taxon>Eukaryota</taxon>
        <taxon>Haptista</taxon>
        <taxon>Haptophyta</taxon>
        <taxon>Prymnesiophyceae</taxon>
        <taxon>Phaeocystales</taxon>
        <taxon>Phaeocystaceae</taxon>
        <taxon>Phaeocystis</taxon>
    </lineage>
</organism>
<keyword evidence="4 8" id="KW-0694">RNA-binding</keyword>
<dbReference type="PRINTS" id="PR00973">
    <property type="entry name" value="RIBOSOMALS17"/>
</dbReference>
<keyword evidence="5 8" id="KW-0689">Ribosomal protein</keyword>
<protein>
    <recommendedName>
        <fullName evidence="7 8">Small ribosomal subunit protein uS17c</fullName>
    </recommendedName>
</protein>
<evidence type="ECO:0000313" key="14">
    <source>
        <dbReference type="EMBL" id="QRN73184.1"/>
    </source>
</evidence>
<evidence type="ECO:0000256" key="1">
    <source>
        <dbReference type="ARBA" id="ARBA00002932"/>
    </source>
</evidence>
<evidence type="ECO:0000313" key="13">
    <source>
        <dbReference type="EMBL" id="QRN73076.1"/>
    </source>
</evidence>
<dbReference type="NCBIfam" id="NF004123">
    <property type="entry name" value="PRK05610.1"/>
    <property type="match status" value="1"/>
</dbReference>
<dbReference type="InterPro" id="IPR000266">
    <property type="entry name" value="Ribosomal_uS17"/>
</dbReference>
<dbReference type="Pfam" id="PF00366">
    <property type="entry name" value="Ribosomal_S17"/>
    <property type="match status" value="1"/>
</dbReference>
<evidence type="ECO:0000313" key="15">
    <source>
        <dbReference type="EMBL" id="QRN73292.1"/>
    </source>
</evidence>
<evidence type="ECO:0000313" key="10">
    <source>
        <dbReference type="EMBL" id="QRN72752.1"/>
    </source>
</evidence>